<dbReference type="AlphaFoldDB" id="A0A1D4I8N2"/>
<organism evidence="2 4">
    <name type="scientific">Staphylococcus caeli</name>
    <dbReference type="NCBI Taxonomy" id="2201815"/>
    <lineage>
        <taxon>Bacteria</taxon>
        <taxon>Bacillati</taxon>
        <taxon>Bacillota</taxon>
        <taxon>Bacilli</taxon>
        <taxon>Bacillales</taxon>
        <taxon>Staphylococcaceae</taxon>
        <taxon>Staphylococcus</taxon>
    </lineage>
</organism>
<dbReference type="RefSeq" id="WP_069994192.1">
    <property type="nucleotide sequence ID" value="NZ_FMPG01000001.1"/>
</dbReference>
<dbReference type="EMBL" id="FMPI01000001">
    <property type="protein sequence ID" value="SCS19699.1"/>
    <property type="molecule type" value="Genomic_DNA"/>
</dbReference>
<dbReference type="Proteomes" id="UP000095768">
    <property type="component" value="Unassembled WGS sequence"/>
</dbReference>
<dbReference type="EMBL" id="FMPG01000001">
    <property type="protein sequence ID" value="SCS45844.1"/>
    <property type="molecule type" value="Genomic_DNA"/>
</dbReference>
<reference evidence="1 3" key="1">
    <citation type="submission" date="2016-09" db="EMBL/GenBank/DDBJ databases">
        <authorList>
            <consortium name="Pathogen Informatics"/>
            <person name="Sun Q."/>
            <person name="Inoue M."/>
        </authorList>
    </citation>
    <scope>NUCLEOTIDE SEQUENCE [LARGE SCALE GENOMIC DNA]</scope>
    <source>
        <strain evidence="1 3">82C</strain>
    </source>
</reference>
<dbReference type="Gene3D" id="3.40.50.300">
    <property type="entry name" value="P-loop containing nucleotide triphosphate hydrolases"/>
    <property type="match status" value="1"/>
</dbReference>
<protein>
    <submittedName>
        <fullName evidence="2">Uridine kinase</fullName>
    </submittedName>
</protein>
<proteinExistence type="predicted"/>
<gene>
    <name evidence="2" type="ORF">SAMEA2297795_00589</name>
    <name evidence="1" type="ORF">SAMEA2297796_00036</name>
</gene>
<dbReference type="SUPFAM" id="SSF52540">
    <property type="entry name" value="P-loop containing nucleoside triphosphate hydrolases"/>
    <property type="match status" value="1"/>
</dbReference>
<keyword evidence="3" id="KW-1185">Reference proteome</keyword>
<dbReference type="OrthoDB" id="9781848at2"/>
<evidence type="ECO:0000313" key="1">
    <source>
        <dbReference type="EMBL" id="SCS19699.1"/>
    </source>
</evidence>
<dbReference type="Proteomes" id="UP000095412">
    <property type="component" value="Unassembled WGS sequence"/>
</dbReference>
<sequence length="163" mass="18883">MVKLIIIRGNSGSGKTTIARKLQHELDDEAVLLIEQDIVRRQMLHVHDRPGNLAITLIAEILAFGIEHCDFIILEGILNKNKYGEMLESIIKHEHVETHTYYFDLPFEETVRRHHSKKDTDFGEAAMAKWFVERDMLQVKGEMCITQEMTEAQILRQILSDVK</sequence>
<dbReference type="NCBIfam" id="NF005253">
    <property type="entry name" value="PRK06762.1-4"/>
    <property type="match status" value="1"/>
</dbReference>
<keyword evidence="2" id="KW-0418">Kinase</keyword>
<dbReference type="InterPro" id="IPR027417">
    <property type="entry name" value="P-loop_NTPase"/>
</dbReference>
<reference evidence="2 4" key="2">
    <citation type="submission" date="2016-09" db="EMBL/GenBank/DDBJ databases">
        <authorList>
            <consortium name="Pathogen Informatics"/>
        </authorList>
    </citation>
    <scope>NUCLEOTIDE SEQUENCE [LARGE SCALE GENOMIC DNA]</scope>
    <source>
        <strain evidence="2 4">82B</strain>
    </source>
</reference>
<evidence type="ECO:0000313" key="4">
    <source>
        <dbReference type="Proteomes" id="UP000095768"/>
    </source>
</evidence>
<dbReference type="Pfam" id="PF13671">
    <property type="entry name" value="AAA_33"/>
    <property type="match status" value="1"/>
</dbReference>
<accession>A0A1D4I8N2</accession>
<evidence type="ECO:0000313" key="3">
    <source>
        <dbReference type="Proteomes" id="UP000095412"/>
    </source>
</evidence>
<name>A0A1D4I8N2_9STAP</name>
<evidence type="ECO:0000313" key="2">
    <source>
        <dbReference type="EMBL" id="SCS45844.1"/>
    </source>
</evidence>
<dbReference type="NCBIfam" id="NF005255">
    <property type="entry name" value="PRK06762.2-2"/>
    <property type="match status" value="1"/>
</dbReference>
<keyword evidence="2" id="KW-0808">Transferase</keyword>
<dbReference type="GO" id="GO:0016301">
    <property type="term" value="F:kinase activity"/>
    <property type="evidence" value="ECO:0007669"/>
    <property type="project" value="UniProtKB-KW"/>
</dbReference>